<comment type="caution">
    <text evidence="2">The sequence shown here is derived from an EMBL/GenBank/DDBJ whole genome shotgun (WGS) entry which is preliminary data.</text>
</comment>
<evidence type="ECO:0000313" key="3">
    <source>
        <dbReference type="Proteomes" id="UP000018291"/>
    </source>
</evidence>
<dbReference type="Proteomes" id="UP000018291">
    <property type="component" value="Unassembled WGS sequence"/>
</dbReference>
<accession>R4Z1T1</accession>
<dbReference type="Pfam" id="PF13701">
    <property type="entry name" value="DDE_Tnp_1_4"/>
    <property type="match status" value="1"/>
</dbReference>
<dbReference type="STRING" id="1229780.BN381_50001"/>
<dbReference type="AlphaFoldDB" id="R4Z1T1"/>
<reference evidence="2 3" key="1">
    <citation type="journal article" date="2013" name="ISME J.">
        <title>Metabolic model for the filamentous 'Candidatus Microthrix parvicella' based on genomic and metagenomic analyses.</title>
        <authorList>
            <person name="Jon McIlroy S."/>
            <person name="Kristiansen R."/>
            <person name="Albertsen M."/>
            <person name="Michael Karst S."/>
            <person name="Rossetti S."/>
            <person name="Lund Nielsen J."/>
            <person name="Tandoi V."/>
            <person name="James Seviour R."/>
            <person name="Nielsen P.H."/>
        </authorList>
    </citation>
    <scope>NUCLEOTIDE SEQUENCE [LARGE SCALE GENOMIC DNA]</scope>
    <source>
        <strain evidence="2 3">RN1</strain>
    </source>
</reference>
<evidence type="ECO:0000313" key="2">
    <source>
        <dbReference type="EMBL" id="CCM64859.1"/>
    </source>
</evidence>
<evidence type="ECO:0000259" key="1">
    <source>
        <dbReference type="Pfam" id="PF13701"/>
    </source>
</evidence>
<feature type="domain" description="Transposase DDE" evidence="1">
    <location>
        <begin position="8"/>
        <end position="114"/>
    </location>
</feature>
<dbReference type="HOGENOM" id="CLU_2033827_0_0_11"/>
<keyword evidence="3" id="KW-1185">Reference proteome</keyword>
<gene>
    <name evidence="2" type="ORF">BN381_50001</name>
</gene>
<name>R4Z1T1_9ACTN</name>
<dbReference type="InterPro" id="IPR025668">
    <property type="entry name" value="Tnp_DDE_dom"/>
</dbReference>
<sequence length="121" mass="14638">MEVDRLQREHAHVEENIKRLKTCGLDRFPFPDTARNKIWTSMVGWAHTLCRWFQLDLLAGTEFEHAHPKKLRRCLFNTPAILRVRNRQTWTLWPKHWPWNPHLRNAGRRLRTMNQPTPLQI</sequence>
<organism evidence="2 3">
    <name type="scientific">Candidatus Neomicrothrix parvicella RN1</name>
    <dbReference type="NCBI Taxonomy" id="1229780"/>
    <lineage>
        <taxon>Bacteria</taxon>
        <taxon>Bacillati</taxon>
        <taxon>Actinomycetota</taxon>
        <taxon>Acidimicrobiia</taxon>
        <taxon>Acidimicrobiales</taxon>
        <taxon>Microthrixaceae</taxon>
        <taxon>Candidatus Neomicrothrix</taxon>
    </lineage>
</organism>
<proteinExistence type="predicted"/>
<dbReference type="EMBL" id="CANL01000045">
    <property type="protein sequence ID" value="CCM64859.1"/>
    <property type="molecule type" value="Genomic_DNA"/>
</dbReference>
<protein>
    <recommendedName>
        <fullName evidence="1">Transposase DDE domain-containing protein</fullName>
    </recommendedName>
</protein>